<gene>
    <name evidence="9" type="ORF">SAMN05661086_01685</name>
</gene>
<dbReference type="AlphaFoldDB" id="A0A1I6JI73"/>
<dbReference type="PANTHER" id="PTHR42732:SF1">
    <property type="entry name" value="BETA-MANNOSIDASE"/>
    <property type="match status" value="1"/>
</dbReference>
<dbReference type="SUPFAM" id="SSF49303">
    <property type="entry name" value="beta-Galactosidase/glucuronidase domain"/>
    <property type="match status" value="1"/>
</dbReference>
<keyword evidence="2" id="KW-0378">Hydrolase</keyword>
<dbReference type="Pfam" id="PF02836">
    <property type="entry name" value="Glyco_hydro_2_C"/>
    <property type="match status" value="1"/>
</dbReference>
<dbReference type="SUPFAM" id="SSF49373">
    <property type="entry name" value="Invasin/intimin cell-adhesion fragments"/>
    <property type="match status" value="1"/>
</dbReference>
<organism evidence="9 10">
    <name type="scientific">Anaeromicropila populeti</name>
    <dbReference type="NCBI Taxonomy" id="37658"/>
    <lineage>
        <taxon>Bacteria</taxon>
        <taxon>Bacillati</taxon>
        <taxon>Bacillota</taxon>
        <taxon>Clostridia</taxon>
        <taxon>Lachnospirales</taxon>
        <taxon>Lachnospiraceae</taxon>
        <taxon>Anaeromicropila</taxon>
    </lineage>
</organism>
<dbReference type="InterPro" id="IPR036156">
    <property type="entry name" value="Beta-gal/glucu_dom_sf"/>
</dbReference>
<dbReference type="STRING" id="37658.SAMN05661086_01685"/>
<dbReference type="Gene3D" id="2.60.40.10">
    <property type="entry name" value="Immunoglobulins"/>
    <property type="match status" value="3"/>
</dbReference>
<dbReference type="InterPro" id="IPR051913">
    <property type="entry name" value="GH2_Domain-Containing"/>
</dbReference>
<dbReference type="Pfam" id="PF16355">
    <property type="entry name" value="DUF4982"/>
    <property type="match status" value="1"/>
</dbReference>
<accession>A0A1I6JI73</accession>
<dbReference type="InterPro" id="IPR032311">
    <property type="entry name" value="DUF4982"/>
</dbReference>
<dbReference type="GO" id="GO:0005975">
    <property type="term" value="P:carbohydrate metabolic process"/>
    <property type="evidence" value="ECO:0007669"/>
    <property type="project" value="InterPro"/>
</dbReference>
<dbReference type="InterPro" id="IPR017853">
    <property type="entry name" value="GH"/>
</dbReference>
<dbReference type="InterPro" id="IPR008979">
    <property type="entry name" value="Galactose-bd-like_sf"/>
</dbReference>
<dbReference type="GO" id="GO:0004553">
    <property type="term" value="F:hydrolase activity, hydrolyzing O-glycosyl compounds"/>
    <property type="evidence" value="ECO:0007669"/>
    <property type="project" value="InterPro"/>
</dbReference>
<dbReference type="InterPro" id="IPR006104">
    <property type="entry name" value="Glyco_hydro_2_N"/>
</dbReference>
<evidence type="ECO:0000259" key="5">
    <source>
        <dbReference type="Pfam" id="PF02836"/>
    </source>
</evidence>
<feature type="domain" description="DUF4982" evidence="7">
    <location>
        <begin position="575"/>
        <end position="636"/>
    </location>
</feature>
<feature type="domain" description="Glycoside hydrolase family 2 immunoglobulin-like beta-sandwich" evidence="4">
    <location>
        <begin position="156"/>
        <end position="249"/>
    </location>
</feature>
<sequence length="1132" mass="129267">MSKKILFNNNWEFTRQEIGCDIHKIEKDECMWNTIDIPHDWVIYDSAIFHESCEGWYRKRFSIQLLPEEKMHYILRFDGIYMDSSIYVNGTKAGEWKYGYSTFELDITSLLKNGDNEILVRVILQVPNSRWYTGGGIYRNVWLKTVSDVHLAADGIYISTEKMKKNLWKVHASCEIANASQEECVVRYTIYNQNREMVTTVEGNSPIQNLSVDSPVLWDIDFPYLYVMKTELLYKNNVVDEEWSQFGFRTIRFDADTGFYLNERHVKIHGACQHHDLGALGAAVNKTAIRRQLSLLKEMGVNAIRTAHNMCAPELLELADEMGFLVNEESFDMWKKPKNPYDYARFFEEWMERDVAAWIRRDRNHPCIIMWCIGNEIYDTHSSEQGTELTKMLLEQVYKHDPNHNAPVTIGSNYMPWENAQKCADIVKLAGYNYGEKYYELHHKQHKDWMIYGSETGSVVQSRGIYHFPLKSQILCDDDEQCSSLGNSITSWGARSIEKCIIDDRDANFSAGMFIWSGFDYIGEPTPYHTKNCYFGQLDTAGFPKDSFYIYQAEWTDYKAAPMVHIFPYWDFNRGQLIDVRVCSNAPKVELFFNHCSQGTFEINHRTGKTLIGDWQIPYCEGELRAVAYDENNNIIAEDIQRSFSDAAQIDLKPDKQRMLADGQDLIFIEISVKDKNGNPVCNANNRVNVKVTGAGRLIGLDNGDSTDYESYKGTSRRLFSGKLLAIIASKTIPGEIQIKVTSEGLLDKSMIFTSQECIVPEGISALEENKESNRNLEIPIRKLEIMSPLGTSLNKEQGEVEVEVKLYPDNATYSDIEWRLTNATGVDTNIAAIAASGKKAKITALGDGEFYVRATAQNGSEKIRLISVLDFKISGLGTAYYNPYEFVSGSLYTRSSGEIGSGNERGAATARDGESIIVFDKLDFGNFGSDEITIPIFELGSKATQIEIWEGAPYDEGSELLADVIYHKPSIWNTYQEETYQLKKRLSGITSIAFLLRDKVHMKGFIFKKLEKAYEKLSVLSYSSLYGDSYQIDQDSITGIGNNVTIEFDEMDFGTSGFHKLIICGRSPIEKNTIHVRFYGASGEVKQLAEFEYAEEYIEREFLMDSVTGLQTVSFIFLPGCHFDFKWFKFQ</sequence>
<evidence type="ECO:0000256" key="3">
    <source>
        <dbReference type="ARBA" id="ARBA00023295"/>
    </source>
</evidence>
<protein>
    <submittedName>
        <fullName evidence="9">Beta-galactosidase</fullName>
    </submittedName>
</protein>
<evidence type="ECO:0000259" key="4">
    <source>
        <dbReference type="Pfam" id="PF00703"/>
    </source>
</evidence>
<dbReference type="InterPro" id="IPR008964">
    <property type="entry name" value="Invasin/intimin_cell_adhesion"/>
</dbReference>
<evidence type="ECO:0000259" key="7">
    <source>
        <dbReference type="Pfam" id="PF16355"/>
    </source>
</evidence>
<proteinExistence type="inferred from homology"/>
<feature type="domain" description="Glycoside hydrolase family 2 catalytic" evidence="5">
    <location>
        <begin position="256"/>
        <end position="413"/>
    </location>
</feature>
<name>A0A1I6JI73_9FIRM</name>
<dbReference type="Pfam" id="PF18565">
    <property type="entry name" value="Glyco_hydro2_C5"/>
    <property type="match status" value="1"/>
</dbReference>
<evidence type="ECO:0000313" key="10">
    <source>
        <dbReference type="Proteomes" id="UP000199659"/>
    </source>
</evidence>
<dbReference type="InterPro" id="IPR006101">
    <property type="entry name" value="Glyco_hydro_2"/>
</dbReference>
<evidence type="ECO:0000259" key="8">
    <source>
        <dbReference type="Pfam" id="PF18565"/>
    </source>
</evidence>
<dbReference type="InterPro" id="IPR006102">
    <property type="entry name" value="Ig-like_GH2"/>
</dbReference>
<feature type="domain" description="Glycoside hydrolase family 2" evidence="8">
    <location>
        <begin position="650"/>
        <end position="749"/>
    </location>
</feature>
<dbReference type="Pfam" id="PF00703">
    <property type="entry name" value="Glyco_hydro_2"/>
    <property type="match status" value="1"/>
</dbReference>
<evidence type="ECO:0000256" key="1">
    <source>
        <dbReference type="ARBA" id="ARBA00007401"/>
    </source>
</evidence>
<dbReference type="SUPFAM" id="SSF49785">
    <property type="entry name" value="Galactose-binding domain-like"/>
    <property type="match status" value="1"/>
</dbReference>
<dbReference type="InterPro" id="IPR013783">
    <property type="entry name" value="Ig-like_fold"/>
</dbReference>
<evidence type="ECO:0000313" key="9">
    <source>
        <dbReference type="EMBL" id="SFR78320.1"/>
    </source>
</evidence>
<evidence type="ECO:0000259" key="6">
    <source>
        <dbReference type="Pfam" id="PF02837"/>
    </source>
</evidence>
<dbReference type="RefSeq" id="WP_092560238.1">
    <property type="nucleotide sequence ID" value="NZ_FOYZ01000005.1"/>
</dbReference>
<keyword evidence="10" id="KW-1185">Reference proteome</keyword>
<comment type="similarity">
    <text evidence="1">Belongs to the glycosyl hydrolase 2 family.</text>
</comment>
<dbReference type="Gene3D" id="2.60.40.1080">
    <property type="match status" value="1"/>
</dbReference>
<dbReference type="PANTHER" id="PTHR42732">
    <property type="entry name" value="BETA-GALACTOSIDASE"/>
    <property type="match status" value="1"/>
</dbReference>
<dbReference type="EMBL" id="FOYZ01000005">
    <property type="protein sequence ID" value="SFR78320.1"/>
    <property type="molecule type" value="Genomic_DNA"/>
</dbReference>
<reference evidence="9 10" key="1">
    <citation type="submission" date="2016-10" db="EMBL/GenBank/DDBJ databases">
        <authorList>
            <person name="de Groot N.N."/>
        </authorList>
    </citation>
    <scope>NUCLEOTIDE SEQUENCE [LARGE SCALE GENOMIC DNA]</scope>
    <source>
        <strain evidence="9 10">743A</strain>
    </source>
</reference>
<dbReference type="SUPFAM" id="SSF51445">
    <property type="entry name" value="(Trans)glycosidases"/>
    <property type="match status" value="1"/>
</dbReference>
<dbReference type="InterPro" id="IPR040605">
    <property type="entry name" value="Glyco_hydro2_dom5"/>
</dbReference>
<dbReference type="InterPro" id="IPR006103">
    <property type="entry name" value="Glyco_hydro_2_cat"/>
</dbReference>
<dbReference type="OrthoDB" id="9762066at2"/>
<dbReference type="Proteomes" id="UP000199659">
    <property type="component" value="Unassembled WGS sequence"/>
</dbReference>
<dbReference type="Pfam" id="PF02837">
    <property type="entry name" value="Glyco_hydro_2_N"/>
    <property type="match status" value="1"/>
</dbReference>
<dbReference type="PRINTS" id="PR00132">
    <property type="entry name" value="GLHYDRLASE2"/>
</dbReference>
<dbReference type="Gene3D" id="3.20.20.80">
    <property type="entry name" value="Glycosidases"/>
    <property type="match status" value="1"/>
</dbReference>
<feature type="domain" description="Glycosyl hydrolases family 2 sugar binding" evidence="6">
    <location>
        <begin position="43"/>
        <end position="143"/>
    </location>
</feature>
<evidence type="ECO:0000256" key="2">
    <source>
        <dbReference type="ARBA" id="ARBA00022801"/>
    </source>
</evidence>
<keyword evidence="3" id="KW-0326">Glycosidase</keyword>
<dbReference type="Gene3D" id="2.60.120.260">
    <property type="entry name" value="Galactose-binding domain-like"/>
    <property type="match status" value="2"/>
</dbReference>